<name>A0A7K6PAH3_9CORV</name>
<feature type="domain" description="Major facilitator superfamily (MFS) profile" evidence="6">
    <location>
        <begin position="1"/>
        <end position="234"/>
    </location>
</feature>
<accession>A0A7K6PAH3</accession>
<feature type="transmembrane region" description="Helical" evidence="5">
    <location>
        <begin position="130"/>
        <end position="151"/>
    </location>
</feature>
<evidence type="ECO:0000256" key="5">
    <source>
        <dbReference type="SAM" id="Phobius"/>
    </source>
</evidence>
<dbReference type="Gene3D" id="1.20.1250.20">
    <property type="entry name" value="MFS general substrate transporter like domains"/>
    <property type="match status" value="1"/>
</dbReference>
<comment type="subcellular location">
    <subcellularLocation>
        <location evidence="1">Membrane</location>
        <topology evidence="1">Multi-pass membrane protein</topology>
    </subcellularLocation>
</comment>
<gene>
    <name evidence="7" type="primary">Slc2a5_0</name>
    <name evidence="7" type="ORF">IFRKOW_R08932</name>
</gene>
<organism evidence="7 8">
    <name type="scientific">Ifrita kowaldi</name>
    <name type="common">blue-capped ifrita</name>
    <dbReference type="NCBI Taxonomy" id="461245"/>
    <lineage>
        <taxon>Eukaryota</taxon>
        <taxon>Metazoa</taxon>
        <taxon>Chordata</taxon>
        <taxon>Craniata</taxon>
        <taxon>Vertebrata</taxon>
        <taxon>Euteleostomi</taxon>
        <taxon>Archelosauria</taxon>
        <taxon>Archosauria</taxon>
        <taxon>Dinosauria</taxon>
        <taxon>Saurischia</taxon>
        <taxon>Theropoda</taxon>
        <taxon>Coelurosauria</taxon>
        <taxon>Aves</taxon>
        <taxon>Neognathae</taxon>
        <taxon>Neoaves</taxon>
        <taxon>Telluraves</taxon>
        <taxon>Australaves</taxon>
        <taxon>Passeriformes</taxon>
        <taxon>Corvoidea</taxon>
        <taxon>Cinclosomatidae</taxon>
        <taxon>Ifrita</taxon>
    </lineage>
</organism>
<dbReference type="PROSITE" id="PS50850">
    <property type="entry name" value="MFS"/>
    <property type="match status" value="1"/>
</dbReference>
<dbReference type="Proteomes" id="UP000542689">
    <property type="component" value="Unassembled WGS sequence"/>
</dbReference>
<evidence type="ECO:0000313" key="8">
    <source>
        <dbReference type="Proteomes" id="UP000542689"/>
    </source>
</evidence>
<keyword evidence="3 5" id="KW-1133">Transmembrane helix</keyword>
<proteinExistence type="predicted"/>
<feature type="transmembrane region" description="Helical" evidence="5">
    <location>
        <begin position="40"/>
        <end position="60"/>
    </location>
</feature>
<feature type="transmembrane region" description="Helical" evidence="5">
    <location>
        <begin position="12"/>
        <end position="33"/>
    </location>
</feature>
<feature type="non-terminal residue" evidence="7">
    <location>
        <position position="1"/>
    </location>
</feature>
<evidence type="ECO:0000256" key="4">
    <source>
        <dbReference type="ARBA" id="ARBA00023136"/>
    </source>
</evidence>
<evidence type="ECO:0000256" key="1">
    <source>
        <dbReference type="ARBA" id="ARBA00004141"/>
    </source>
</evidence>
<keyword evidence="4 5" id="KW-0472">Membrane</keyword>
<protein>
    <submittedName>
        <fullName evidence="7">GTR5 protein</fullName>
    </submittedName>
</protein>
<reference evidence="7 8" key="1">
    <citation type="submission" date="2019-09" db="EMBL/GenBank/DDBJ databases">
        <title>Bird 10,000 Genomes (B10K) Project - Family phase.</title>
        <authorList>
            <person name="Zhang G."/>
        </authorList>
    </citation>
    <scope>NUCLEOTIDE SEQUENCE [LARGE SCALE GENOMIC DNA]</scope>
    <source>
        <strain evidence="7">B10K-DU-029-41</strain>
        <tissue evidence="7">Liver</tissue>
    </source>
</reference>
<evidence type="ECO:0000313" key="7">
    <source>
        <dbReference type="EMBL" id="NWW58372.1"/>
    </source>
</evidence>
<keyword evidence="8" id="KW-1185">Reference proteome</keyword>
<comment type="caution">
    <text evidence="7">The sequence shown here is derived from an EMBL/GenBank/DDBJ whole genome shotgun (WGS) entry which is preliminary data.</text>
</comment>
<evidence type="ECO:0000256" key="3">
    <source>
        <dbReference type="ARBA" id="ARBA00022989"/>
    </source>
</evidence>
<feature type="transmembrane region" description="Helical" evidence="5">
    <location>
        <begin position="66"/>
        <end position="87"/>
    </location>
</feature>
<feature type="non-terminal residue" evidence="7">
    <location>
        <position position="234"/>
    </location>
</feature>
<evidence type="ECO:0000259" key="6">
    <source>
        <dbReference type="PROSITE" id="PS50850"/>
    </source>
</evidence>
<dbReference type="GO" id="GO:0005886">
    <property type="term" value="C:plasma membrane"/>
    <property type="evidence" value="ECO:0007669"/>
    <property type="project" value="TreeGrafter"/>
</dbReference>
<dbReference type="InterPro" id="IPR045263">
    <property type="entry name" value="GLUT"/>
</dbReference>
<dbReference type="AlphaFoldDB" id="A0A7K6PAH3"/>
<dbReference type="InterPro" id="IPR036259">
    <property type="entry name" value="MFS_trans_sf"/>
</dbReference>
<dbReference type="SUPFAM" id="SSF103473">
    <property type="entry name" value="MFS general substrate transporter"/>
    <property type="match status" value="1"/>
</dbReference>
<dbReference type="GO" id="GO:0055056">
    <property type="term" value="F:D-glucose transmembrane transporter activity"/>
    <property type="evidence" value="ECO:0007669"/>
    <property type="project" value="TreeGrafter"/>
</dbReference>
<dbReference type="Pfam" id="PF00083">
    <property type="entry name" value="Sugar_tr"/>
    <property type="match status" value="1"/>
</dbReference>
<dbReference type="GO" id="GO:0070837">
    <property type="term" value="P:dehydroascorbic acid transport"/>
    <property type="evidence" value="ECO:0007669"/>
    <property type="project" value="TreeGrafter"/>
</dbReference>
<dbReference type="GO" id="GO:0046323">
    <property type="term" value="P:D-glucose import"/>
    <property type="evidence" value="ECO:0007669"/>
    <property type="project" value="TreeGrafter"/>
</dbReference>
<dbReference type="PANTHER" id="PTHR23503:SF54">
    <property type="entry name" value="MAJOR FACILITATOR SUPERFAMILY (MFS) PROFILE DOMAIN-CONTAINING PROTEIN"/>
    <property type="match status" value="1"/>
</dbReference>
<sequence>PSAEMITVMWSFIVSIYSIGGLLGSSSAGYLSVRFGRKKAMLFANIPALLGAALMGLSRLCGSFEMIIAGRLFSGVCGGKLAFLPVYAGEISPKKLRGFINVTSTVFLALGKTVARILGLRELLGSQSLWPMLMASCGFPALVQLVTLPFFPESPPYLLMHAGDQEGCKKAIRQLWGEGQHQAEIDDIMKEKATMKNTKILSVLELVKEPAFRWQLYMIVILTATIQLCGINAV</sequence>
<feature type="transmembrane region" description="Helical" evidence="5">
    <location>
        <begin position="99"/>
        <end position="118"/>
    </location>
</feature>
<dbReference type="InterPro" id="IPR005828">
    <property type="entry name" value="MFS_sugar_transport-like"/>
</dbReference>
<dbReference type="InterPro" id="IPR020846">
    <property type="entry name" value="MFS_dom"/>
</dbReference>
<dbReference type="PANTHER" id="PTHR23503">
    <property type="entry name" value="SOLUTE CARRIER FAMILY 2"/>
    <property type="match status" value="1"/>
</dbReference>
<dbReference type="EMBL" id="VZRS01003350">
    <property type="protein sequence ID" value="NWW58372.1"/>
    <property type="molecule type" value="Genomic_DNA"/>
</dbReference>
<evidence type="ECO:0000256" key="2">
    <source>
        <dbReference type="ARBA" id="ARBA00022692"/>
    </source>
</evidence>
<keyword evidence="2 5" id="KW-0812">Transmembrane</keyword>